<evidence type="ECO:0000259" key="1">
    <source>
        <dbReference type="Pfam" id="PF09603"/>
    </source>
</evidence>
<dbReference type="PROSITE" id="PS51257">
    <property type="entry name" value="PROKAR_LIPOPROTEIN"/>
    <property type="match status" value="1"/>
</dbReference>
<feature type="domain" description="Fibrobacter succinogenes major paralogous" evidence="1">
    <location>
        <begin position="47"/>
        <end position="208"/>
    </location>
</feature>
<dbReference type="EMBL" id="CACVAQ010000327">
    <property type="protein sequence ID" value="CAA6823346.1"/>
    <property type="molecule type" value="Genomic_DNA"/>
</dbReference>
<organism evidence="2">
    <name type="scientific">uncultured Aureispira sp</name>
    <dbReference type="NCBI Taxonomy" id="1331704"/>
    <lineage>
        <taxon>Bacteria</taxon>
        <taxon>Pseudomonadati</taxon>
        <taxon>Bacteroidota</taxon>
        <taxon>Saprospiria</taxon>
        <taxon>Saprospirales</taxon>
        <taxon>Saprospiraceae</taxon>
        <taxon>Aureispira</taxon>
        <taxon>environmental samples</taxon>
    </lineage>
</organism>
<dbReference type="Pfam" id="PF09603">
    <property type="entry name" value="Fib_succ_major"/>
    <property type="match status" value="1"/>
</dbReference>
<name>A0A6S6U731_9BACT</name>
<sequence>MTTRTYTRSLLLFGLLFLLIGCKRPIEFNPNDLVDARDGNRYSTIVYGDQRWMAENLNYDLNHSRINPNNPITEYGRLYTFEQASVACPSGWHLPTDAEWQIMEQHLGMDAVELGFRGYRGGIIGRGLKSSTGWLLKNGSNEFEFNIYPVGLYNNTKNAFEELTSQAYLWTASDAGNGEVFYRGLTKDFDGIYRAGIEKGRGLSCRCLED</sequence>
<evidence type="ECO:0000313" key="2">
    <source>
        <dbReference type="EMBL" id="CAA6823346.1"/>
    </source>
</evidence>
<reference evidence="2" key="1">
    <citation type="submission" date="2020-01" db="EMBL/GenBank/DDBJ databases">
        <authorList>
            <person name="Meier V. D."/>
            <person name="Meier V D."/>
        </authorList>
    </citation>
    <scope>NUCLEOTIDE SEQUENCE</scope>
    <source>
        <strain evidence="2">HLG_WM_MAG_10</strain>
    </source>
</reference>
<dbReference type="InterPro" id="IPR011871">
    <property type="entry name" value="Fib_succ_major"/>
</dbReference>
<dbReference type="NCBIfam" id="TIGR02145">
    <property type="entry name" value="Fib_succ_major"/>
    <property type="match status" value="1"/>
</dbReference>
<gene>
    <name evidence="2" type="ORF">HELGO_WM19077</name>
</gene>
<protein>
    <recommendedName>
        <fullName evidence="1">Fibrobacter succinogenes major paralogous domain-containing protein</fullName>
    </recommendedName>
</protein>
<dbReference type="AlphaFoldDB" id="A0A6S6U731"/>
<proteinExistence type="predicted"/>
<accession>A0A6S6U731</accession>